<evidence type="ECO:0000256" key="13">
    <source>
        <dbReference type="ARBA" id="ARBA00023012"/>
    </source>
</evidence>
<keyword evidence="12 19" id="KW-1133">Transmembrane helix</keyword>
<keyword evidence="7 25" id="KW-0808">Transferase</keyword>
<evidence type="ECO:0000256" key="6">
    <source>
        <dbReference type="ARBA" id="ARBA00022553"/>
    </source>
</evidence>
<dbReference type="CDD" id="cd16922">
    <property type="entry name" value="HATPase_EvgS-ArcB-TorS-like"/>
    <property type="match status" value="1"/>
</dbReference>
<evidence type="ECO:0000256" key="7">
    <source>
        <dbReference type="ARBA" id="ARBA00022679"/>
    </source>
</evidence>
<dbReference type="Gene3D" id="3.30.565.10">
    <property type="entry name" value="Histidine kinase-like ATPase, C-terminal domain"/>
    <property type="match status" value="1"/>
</dbReference>
<dbReference type="InterPro" id="IPR001789">
    <property type="entry name" value="Sig_transdc_resp-reg_receiver"/>
</dbReference>
<dbReference type="RefSeq" id="WP_144436071.1">
    <property type="nucleotide sequence ID" value="NZ_CXWA01000005.1"/>
</dbReference>
<evidence type="ECO:0000256" key="3">
    <source>
        <dbReference type="ARBA" id="ARBA00012438"/>
    </source>
</evidence>
<feature type="modified residue" description="Phosphohistidine" evidence="17">
    <location>
        <position position="1100"/>
    </location>
</feature>
<dbReference type="Pfam" id="PF11845">
    <property type="entry name" value="Tll0287-like"/>
    <property type="match status" value="1"/>
</dbReference>
<evidence type="ECO:0000259" key="22">
    <source>
        <dbReference type="PROSITE" id="PS50112"/>
    </source>
</evidence>
<evidence type="ECO:0000256" key="11">
    <source>
        <dbReference type="ARBA" id="ARBA00022840"/>
    </source>
</evidence>
<dbReference type="GO" id="GO:0005524">
    <property type="term" value="F:ATP binding"/>
    <property type="evidence" value="ECO:0007669"/>
    <property type="project" value="UniProtKB-KW"/>
</dbReference>
<dbReference type="PROSITE" id="PS50109">
    <property type="entry name" value="HIS_KIN"/>
    <property type="match status" value="1"/>
</dbReference>
<sequence>MRKWIQELTYDATFWLVLVFISASAIAAYVLAVDFGQKARTADLSAAARAQSELLTAARSFYSREVVDKLYSSQDVSVSHDYHDKDLTIPAPVSMTLALEDELQAQGATSAIRMLSNHPWPWRLDRNLDKFEKEALAALEKSPEAPFQRLEQRDNGTFFRSATAVRMEESCVACHNTHPQSPKTVWEVGDIRGIQEVIIPASALYGNGFTSIDNLIFMLVVAFVAALALTFVLSLQRQRAMRRLAGLAEAEREKNEALLKATQRAEAGEAQVSTILDTMLDGVLTLSPKGNLLSANQAALSMFGAANIEDVVGRLISDVLPGTSNEDLPFECCSGAATSFEATGKRLETIGRRLDGVEYPVEMSLSEVVIEGTPTYTAILRDLTEQQAAAAKVEQAETRLVDAIESLPDGFVLYDAEDRLVLCNSKYREFYSSSADLIQPGATFEEIIRKGAMRGQYQVAEGVLEDWVAMRMEHHQNPGAPMEQHLDDGRWLRVIESRTSEGGLVGFRVDITELKNREAELRRNEDLLRNVVDASFDGVIVMNGDGIVLDFSPAAEEVFGWKVGDIVGRKMSDYIIPDKYRQAHDDGLANFLKTGEGPVLGKRIEIEGQHRDGHEIIVELAIRHTKGAEGPLFLGYVRDITERKAADAALRVAKERAEAANEAKAKFLAMMSHEIRTPMNGVLGILSLLRDTDLSPAQADYVKTARESGRSLLELINDILDFSKLEAGRMDLDPVPFRLKSVVKSVVDLFMPIARDKGLDLSLNYPVGLPHNVVGDAGRLRQVILNLVSNAVKFTEIGFVEISVDIEKEDPVEPTFRISVKDSGIGIPEDKHDALFGDFVTIDTSYTKKQGGTGLGLAICKQIAHLMGGKVRVESRQDAGSTFEFLVPITLADDQTVIPEEEYDESPSELPEDLTVLLAEDNATNQIVVSHALESVGCTIDIANNGKEAVRAASKRDYDCILMDISMPEMDGIEATRRIRSGQRNTSTPIVALTAYSLRGDRERFLASGMTDFLAKPVEKNDLLACISRNVAKHDLEVPADVASGTTESLAAAREILDTMPAELKQKLLQQFVDDTLKRRHSAQEAVEAQDLEKLERATHALKSVAGTFGALELATVASTMNTLVRDGKTIDAMGKMDELSQVCEHTLTEVKALAVEIGVRVSFDT</sequence>
<dbReference type="InterPro" id="IPR036641">
    <property type="entry name" value="HPT_dom_sf"/>
</dbReference>
<dbReference type="InterPro" id="IPR000700">
    <property type="entry name" value="PAS-assoc_C"/>
</dbReference>
<dbReference type="STRING" id="311410.LA5095_00916"/>
<dbReference type="AlphaFoldDB" id="A0A0M6ZWT3"/>
<feature type="domain" description="HPt" evidence="24">
    <location>
        <begin position="1061"/>
        <end position="1154"/>
    </location>
</feature>
<dbReference type="SMART" id="SM00448">
    <property type="entry name" value="REC"/>
    <property type="match status" value="1"/>
</dbReference>
<dbReference type="Pfam" id="PF02518">
    <property type="entry name" value="HATPase_c"/>
    <property type="match status" value="1"/>
</dbReference>
<evidence type="ECO:0000313" key="25">
    <source>
        <dbReference type="EMBL" id="CTQ74454.1"/>
    </source>
</evidence>
<dbReference type="OrthoDB" id="9801651at2"/>
<dbReference type="InterPro" id="IPR036097">
    <property type="entry name" value="HisK_dim/P_sf"/>
</dbReference>
<dbReference type="InterPro" id="IPR021796">
    <property type="entry name" value="Tll0287-like_dom"/>
</dbReference>
<dbReference type="CDD" id="cd00082">
    <property type="entry name" value="HisKA"/>
    <property type="match status" value="1"/>
</dbReference>
<accession>A0A0M6ZWT3</accession>
<dbReference type="EMBL" id="CXWC01000011">
    <property type="protein sequence ID" value="CTQ74454.1"/>
    <property type="molecule type" value="Genomic_DNA"/>
</dbReference>
<feature type="domain" description="Response regulatory" evidence="21">
    <location>
        <begin position="915"/>
        <end position="1031"/>
    </location>
</feature>
<evidence type="ECO:0000256" key="15">
    <source>
        <dbReference type="ARBA" id="ARBA00064003"/>
    </source>
</evidence>
<dbReference type="PROSITE" id="PS50894">
    <property type="entry name" value="HPT"/>
    <property type="match status" value="1"/>
</dbReference>
<evidence type="ECO:0000313" key="26">
    <source>
        <dbReference type="Proteomes" id="UP000049983"/>
    </source>
</evidence>
<keyword evidence="10" id="KW-0418">Kinase</keyword>
<dbReference type="FunFam" id="1.10.287.130:FF:000002">
    <property type="entry name" value="Two-component osmosensing histidine kinase"/>
    <property type="match status" value="1"/>
</dbReference>
<name>A0A0M6ZWT3_9HYPH</name>
<evidence type="ECO:0000256" key="12">
    <source>
        <dbReference type="ARBA" id="ARBA00022989"/>
    </source>
</evidence>
<dbReference type="SUPFAM" id="SSF52172">
    <property type="entry name" value="CheY-like"/>
    <property type="match status" value="1"/>
</dbReference>
<dbReference type="Proteomes" id="UP000049983">
    <property type="component" value="Unassembled WGS sequence"/>
</dbReference>
<dbReference type="GO" id="GO:0005886">
    <property type="term" value="C:plasma membrane"/>
    <property type="evidence" value="ECO:0007669"/>
    <property type="project" value="UniProtKB-SubCell"/>
</dbReference>
<dbReference type="CDD" id="cd00130">
    <property type="entry name" value="PAS"/>
    <property type="match status" value="2"/>
</dbReference>
<feature type="transmembrane region" description="Helical" evidence="19">
    <location>
        <begin position="215"/>
        <end position="235"/>
    </location>
</feature>
<dbReference type="InterPro" id="IPR001610">
    <property type="entry name" value="PAC"/>
</dbReference>
<dbReference type="Gene3D" id="3.30.450.20">
    <property type="entry name" value="PAS domain"/>
    <property type="match status" value="3"/>
</dbReference>
<dbReference type="SMART" id="SM00086">
    <property type="entry name" value="PAC"/>
    <property type="match status" value="2"/>
</dbReference>
<evidence type="ECO:0000256" key="18">
    <source>
        <dbReference type="PROSITE-ProRule" id="PRU00169"/>
    </source>
</evidence>
<evidence type="ECO:0000256" key="4">
    <source>
        <dbReference type="ARBA" id="ARBA00022475"/>
    </source>
</evidence>
<dbReference type="InterPro" id="IPR003661">
    <property type="entry name" value="HisK_dim/P_dom"/>
</dbReference>
<dbReference type="Gene3D" id="1.20.120.160">
    <property type="entry name" value="HPT domain"/>
    <property type="match status" value="1"/>
</dbReference>
<dbReference type="InterPro" id="IPR008207">
    <property type="entry name" value="Sig_transdc_His_kin_Hpt_dom"/>
</dbReference>
<dbReference type="NCBIfam" id="TIGR00229">
    <property type="entry name" value="sensory_box"/>
    <property type="match status" value="2"/>
</dbReference>
<protein>
    <recommendedName>
        <fullName evidence="16">Sensory/regulatory protein RpfC</fullName>
        <ecNumber evidence="3">2.7.13.3</ecNumber>
    </recommendedName>
</protein>
<dbReference type="Pfam" id="PF00989">
    <property type="entry name" value="PAS"/>
    <property type="match status" value="1"/>
</dbReference>
<dbReference type="InterPro" id="IPR013767">
    <property type="entry name" value="PAS_fold"/>
</dbReference>
<feature type="modified residue" description="4-aspartylphosphate" evidence="18">
    <location>
        <position position="964"/>
    </location>
</feature>
<dbReference type="GO" id="GO:0006355">
    <property type="term" value="P:regulation of DNA-templated transcription"/>
    <property type="evidence" value="ECO:0007669"/>
    <property type="project" value="InterPro"/>
</dbReference>
<keyword evidence="26" id="KW-1185">Reference proteome</keyword>
<evidence type="ECO:0000256" key="8">
    <source>
        <dbReference type="ARBA" id="ARBA00022692"/>
    </source>
</evidence>
<keyword evidence="8 19" id="KW-0812">Transmembrane</keyword>
<keyword evidence="4" id="KW-1003">Cell membrane</keyword>
<dbReference type="SUPFAM" id="SSF55785">
    <property type="entry name" value="PYP-like sensor domain (PAS domain)"/>
    <property type="match status" value="3"/>
</dbReference>
<evidence type="ECO:0000259" key="23">
    <source>
        <dbReference type="PROSITE" id="PS50113"/>
    </source>
</evidence>
<keyword evidence="6 18" id="KW-0597">Phosphoprotein</keyword>
<keyword evidence="5" id="KW-0997">Cell inner membrane</keyword>
<dbReference type="PROSITE" id="PS50110">
    <property type="entry name" value="RESPONSE_REGULATORY"/>
    <property type="match status" value="1"/>
</dbReference>
<evidence type="ECO:0000256" key="1">
    <source>
        <dbReference type="ARBA" id="ARBA00000085"/>
    </source>
</evidence>
<dbReference type="Pfam" id="PF00512">
    <property type="entry name" value="HisKA"/>
    <property type="match status" value="1"/>
</dbReference>
<feature type="domain" description="PAC" evidence="23">
    <location>
        <begin position="602"/>
        <end position="652"/>
    </location>
</feature>
<dbReference type="EC" id="2.7.13.3" evidence="3"/>
<dbReference type="SUPFAM" id="SSF47226">
    <property type="entry name" value="Histidine-containing phosphotransfer domain, HPT domain"/>
    <property type="match status" value="1"/>
</dbReference>
<evidence type="ECO:0000256" key="9">
    <source>
        <dbReference type="ARBA" id="ARBA00022741"/>
    </source>
</evidence>
<feature type="domain" description="Histidine kinase" evidence="20">
    <location>
        <begin position="670"/>
        <end position="891"/>
    </location>
</feature>
<dbReference type="Pfam" id="PF12860">
    <property type="entry name" value="PAS_7"/>
    <property type="match status" value="1"/>
</dbReference>
<dbReference type="FunFam" id="3.30.565.10:FF:000010">
    <property type="entry name" value="Sensor histidine kinase RcsC"/>
    <property type="match status" value="1"/>
</dbReference>
<keyword evidence="14 19" id="KW-0472">Membrane</keyword>
<gene>
    <name evidence="25" type="primary">arcB_1</name>
    <name evidence="25" type="ORF">LA5096_04054</name>
</gene>
<dbReference type="PROSITE" id="PS50113">
    <property type="entry name" value="PAC"/>
    <property type="match status" value="1"/>
</dbReference>
<evidence type="ECO:0000256" key="19">
    <source>
        <dbReference type="SAM" id="Phobius"/>
    </source>
</evidence>
<comment type="catalytic activity">
    <reaction evidence="1">
        <text>ATP + protein L-histidine = ADP + protein N-phospho-L-histidine.</text>
        <dbReference type="EC" id="2.7.13.3"/>
    </reaction>
</comment>
<evidence type="ECO:0000256" key="10">
    <source>
        <dbReference type="ARBA" id="ARBA00022777"/>
    </source>
</evidence>
<dbReference type="CDD" id="cd17546">
    <property type="entry name" value="REC_hyHK_CKI1_RcsC-like"/>
    <property type="match status" value="1"/>
</dbReference>
<dbReference type="GeneID" id="97671372"/>
<keyword evidence="9" id="KW-0547">Nucleotide-binding</keyword>
<dbReference type="PANTHER" id="PTHR43047">
    <property type="entry name" value="TWO-COMPONENT HISTIDINE PROTEIN KINASE"/>
    <property type="match status" value="1"/>
</dbReference>
<dbReference type="InterPro" id="IPR005467">
    <property type="entry name" value="His_kinase_dom"/>
</dbReference>
<dbReference type="SUPFAM" id="SSF55874">
    <property type="entry name" value="ATPase domain of HSP90 chaperone/DNA topoisomerase II/histidine kinase"/>
    <property type="match status" value="1"/>
</dbReference>
<dbReference type="Pfam" id="PF13426">
    <property type="entry name" value="PAS_9"/>
    <property type="match status" value="1"/>
</dbReference>
<dbReference type="Gene3D" id="3.40.50.2300">
    <property type="match status" value="1"/>
</dbReference>
<evidence type="ECO:0000256" key="16">
    <source>
        <dbReference type="ARBA" id="ARBA00068150"/>
    </source>
</evidence>
<evidence type="ECO:0000259" key="21">
    <source>
        <dbReference type="PROSITE" id="PS50110"/>
    </source>
</evidence>
<feature type="domain" description="PAS" evidence="22">
    <location>
        <begin position="524"/>
        <end position="595"/>
    </location>
</feature>
<keyword evidence="13" id="KW-0902">Two-component regulatory system</keyword>
<dbReference type="InterPro" id="IPR004358">
    <property type="entry name" value="Sig_transdc_His_kin-like_C"/>
</dbReference>
<dbReference type="InterPro" id="IPR011006">
    <property type="entry name" value="CheY-like_superfamily"/>
</dbReference>
<dbReference type="SUPFAM" id="SSF47384">
    <property type="entry name" value="Homodimeric domain of signal transducing histidine kinase"/>
    <property type="match status" value="1"/>
</dbReference>
<keyword evidence="11" id="KW-0067">ATP-binding</keyword>
<evidence type="ECO:0000256" key="2">
    <source>
        <dbReference type="ARBA" id="ARBA00004429"/>
    </source>
</evidence>
<reference evidence="26" key="1">
    <citation type="submission" date="2015-07" db="EMBL/GenBank/DDBJ databases">
        <authorList>
            <person name="Rodrigo-Torres Lidia"/>
            <person name="Arahal R.David."/>
        </authorList>
    </citation>
    <scope>NUCLEOTIDE SEQUENCE [LARGE SCALE GENOMIC DNA]</scope>
    <source>
        <strain evidence="26">CECT 5096</strain>
    </source>
</reference>
<dbReference type="SMART" id="SM00091">
    <property type="entry name" value="PAS"/>
    <property type="match status" value="3"/>
</dbReference>
<comment type="subcellular location">
    <subcellularLocation>
        <location evidence="2">Cell inner membrane</location>
        <topology evidence="2">Multi-pass membrane protein</topology>
    </subcellularLocation>
</comment>
<dbReference type="InterPro" id="IPR000014">
    <property type="entry name" value="PAS"/>
</dbReference>
<evidence type="ECO:0000259" key="20">
    <source>
        <dbReference type="PROSITE" id="PS50109"/>
    </source>
</evidence>
<dbReference type="Pfam" id="PF01627">
    <property type="entry name" value="Hpt"/>
    <property type="match status" value="1"/>
</dbReference>
<dbReference type="InterPro" id="IPR036890">
    <property type="entry name" value="HATPase_C_sf"/>
</dbReference>
<dbReference type="SMART" id="SM00387">
    <property type="entry name" value="HATPase_c"/>
    <property type="match status" value="1"/>
</dbReference>
<evidence type="ECO:0000256" key="14">
    <source>
        <dbReference type="ARBA" id="ARBA00023136"/>
    </source>
</evidence>
<dbReference type="SMART" id="SM00388">
    <property type="entry name" value="HisKA"/>
    <property type="match status" value="1"/>
</dbReference>
<dbReference type="InterPro" id="IPR003594">
    <property type="entry name" value="HATPase_dom"/>
</dbReference>
<proteinExistence type="predicted"/>
<evidence type="ECO:0000259" key="24">
    <source>
        <dbReference type="PROSITE" id="PS50894"/>
    </source>
</evidence>
<dbReference type="Pfam" id="PF00072">
    <property type="entry name" value="Response_reg"/>
    <property type="match status" value="1"/>
</dbReference>
<dbReference type="InterPro" id="IPR035965">
    <property type="entry name" value="PAS-like_dom_sf"/>
</dbReference>
<dbReference type="PROSITE" id="PS50112">
    <property type="entry name" value="PAS"/>
    <property type="match status" value="1"/>
</dbReference>
<evidence type="ECO:0000256" key="5">
    <source>
        <dbReference type="ARBA" id="ARBA00022519"/>
    </source>
</evidence>
<evidence type="ECO:0000256" key="17">
    <source>
        <dbReference type="PROSITE-ProRule" id="PRU00110"/>
    </source>
</evidence>
<dbReference type="PRINTS" id="PR00344">
    <property type="entry name" value="BCTRLSENSOR"/>
</dbReference>
<organism evidence="25 26">
    <name type="scientific">Roseibium album</name>
    <dbReference type="NCBI Taxonomy" id="311410"/>
    <lineage>
        <taxon>Bacteria</taxon>
        <taxon>Pseudomonadati</taxon>
        <taxon>Pseudomonadota</taxon>
        <taxon>Alphaproteobacteria</taxon>
        <taxon>Hyphomicrobiales</taxon>
        <taxon>Stappiaceae</taxon>
        <taxon>Roseibium</taxon>
    </lineage>
</organism>
<feature type="transmembrane region" description="Helical" evidence="19">
    <location>
        <begin position="12"/>
        <end position="32"/>
    </location>
</feature>
<dbReference type="PANTHER" id="PTHR43047:SF64">
    <property type="entry name" value="HISTIDINE KINASE CONTAINING CHEY-HOMOLOGOUS RECEIVER DOMAIN AND PAS DOMAIN-RELATED"/>
    <property type="match status" value="1"/>
</dbReference>
<dbReference type="GO" id="GO:0000155">
    <property type="term" value="F:phosphorelay sensor kinase activity"/>
    <property type="evidence" value="ECO:0007669"/>
    <property type="project" value="InterPro"/>
</dbReference>
<dbReference type="Gene3D" id="1.10.287.130">
    <property type="match status" value="1"/>
</dbReference>
<comment type="subunit">
    <text evidence="15">At low DSF concentrations, interacts with RpfF.</text>
</comment>